<accession>A0ABQ4I5X8</accession>
<proteinExistence type="predicted"/>
<organism evidence="1 2">
    <name type="scientific">Micromonospora andamanensis</name>
    <dbReference type="NCBI Taxonomy" id="1287068"/>
    <lineage>
        <taxon>Bacteria</taxon>
        <taxon>Bacillati</taxon>
        <taxon>Actinomycetota</taxon>
        <taxon>Actinomycetes</taxon>
        <taxon>Micromonosporales</taxon>
        <taxon>Micromonosporaceae</taxon>
        <taxon>Micromonospora</taxon>
    </lineage>
</organism>
<gene>
    <name evidence="1" type="ORF">Van01_65200</name>
</gene>
<dbReference type="Proteomes" id="UP000647017">
    <property type="component" value="Unassembled WGS sequence"/>
</dbReference>
<evidence type="ECO:0000313" key="1">
    <source>
        <dbReference type="EMBL" id="GIJ13306.1"/>
    </source>
</evidence>
<reference evidence="1 2" key="1">
    <citation type="submission" date="2021-01" db="EMBL/GenBank/DDBJ databases">
        <title>Whole genome shotgun sequence of Verrucosispora andamanensis NBRC 109075.</title>
        <authorList>
            <person name="Komaki H."/>
            <person name="Tamura T."/>
        </authorList>
    </citation>
    <scope>NUCLEOTIDE SEQUENCE [LARGE SCALE GENOMIC DNA]</scope>
    <source>
        <strain evidence="1 2">NBRC 109075</strain>
    </source>
</reference>
<name>A0ABQ4I5X8_9ACTN</name>
<evidence type="ECO:0000313" key="2">
    <source>
        <dbReference type="Proteomes" id="UP000647017"/>
    </source>
</evidence>
<comment type="caution">
    <text evidence="1">The sequence shown here is derived from an EMBL/GenBank/DDBJ whole genome shotgun (WGS) entry which is preliminary data.</text>
</comment>
<keyword evidence="2" id="KW-1185">Reference proteome</keyword>
<sequence>MPPRSRKPAVIPVPVQAIAHRTDRRVNLPTADGHDLVSSDAARIERVITERDPSLDPQLVWIGKEAQDAEDLVVEAPPIYIQEKVAPRTLVEELRRTSEKARPRENEQLGLFADDYADFDGLDDWQSVEYYQHEANWSNRMILGDSLRVMASLAEKERLRGKVQMI</sequence>
<dbReference type="EMBL" id="BOOZ01000111">
    <property type="protein sequence ID" value="GIJ13306.1"/>
    <property type="molecule type" value="Genomic_DNA"/>
</dbReference>
<protein>
    <submittedName>
        <fullName evidence="1">Uncharacterized protein</fullName>
    </submittedName>
</protein>